<feature type="domain" description="PPIase FKBP-type" evidence="8">
    <location>
        <begin position="229"/>
        <end position="315"/>
    </location>
</feature>
<evidence type="ECO:0000256" key="5">
    <source>
        <dbReference type="ARBA" id="ARBA00023235"/>
    </source>
</evidence>
<evidence type="ECO:0000256" key="3">
    <source>
        <dbReference type="ARBA" id="ARBA00013194"/>
    </source>
</evidence>
<organism evidence="9 10">
    <name type="scientific">Microbacterium panaciterrae</name>
    <dbReference type="NCBI Taxonomy" id="985759"/>
    <lineage>
        <taxon>Bacteria</taxon>
        <taxon>Bacillati</taxon>
        <taxon>Actinomycetota</taxon>
        <taxon>Actinomycetes</taxon>
        <taxon>Micrococcales</taxon>
        <taxon>Microbacteriaceae</taxon>
        <taxon>Microbacterium</taxon>
    </lineage>
</organism>
<keyword evidence="7" id="KW-0732">Signal</keyword>
<accession>A0ABP8PDF9</accession>
<keyword evidence="4 6" id="KW-0697">Rotamase</keyword>
<evidence type="ECO:0000256" key="1">
    <source>
        <dbReference type="ARBA" id="ARBA00000971"/>
    </source>
</evidence>
<evidence type="ECO:0000259" key="8">
    <source>
        <dbReference type="PROSITE" id="PS50059"/>
    </source>
</evidence>
<evidence type="ECO:0000313" key="9">
    <source>
        <dbReference type="EMBL" id="GAA4484802.1"/>
    </source>
</evidence>
<dbReference type="EC" id="5.2.1.8" evidence="3 6"/>
<protein>
    <recommendedName>
        <fullName evidence="3 6">peptidylprolyl isomerase</fullName>
        <ecNumber evidence="3 6">5.2.1.8</ecNumber>
    </recommendedName>
</protein>
<dbReference type="PANTHER" id="PTHR43811:SF19">
    <property type="entry name" value="39 KDA FK506-BINDING NUCLEAR PROTEIN"/>
    <property type="match status" value="1"/>
</dbReference>
<feature type="chain" id="PRO_5046535009" description="peptidylprolyl isomerase" evidence="7">
    <location>
        <begin position="26"/>
        <end position="322"/>
    </location>
</feature>
<evidence type="ECO:0000256" key="6">
    <source>
        <dbReference type="PROSITE-ProRule" id="PRU00277"/>
    </source>
</evidence>
<name>A0ABP8PDF9_9MICO</name>
<dbReference type="PANTHER" id="PTHR43811">
    <property type="entry name" value="FKBP-TYPE PEPTIDYL-PROLYL CIS-TRANS ISOMERASE FKPA"/>
    <property type="match status" value="1"/>
</dbReference>
<dbReference type="PROSITE" id="PS51257">
    <property type="entry name" value="PROKAR_LIPOPROTEIN"/>
    <property type="match status" value="1"/>
</dbReference>
<dbReference type="Proteomes" id="UP001500731">
    <property type="component" value="Unassembled WGS sequence"/>
</dbReference>
<feature type="signal peptide" evidence="7">
    <location>
        <begin position="1"/>
        <end position="25"/>
    </location>
</feature>
<comment type="similarity">
    <text evidence="2">Belongs to the FKBP-type PPIase family.</text>
</comment>
<reference evidence="10" key="1">
    <citation type="journal article" date="2019" name="Int. J. Syst. Evol. Microbiol.">
        <title>The Global Catalogue of Microorganisms (GCM) 10K type strain sequencing project: providing services to taxonomists for standard genome sequencing and annotation.</title>
        <authorList>
            <consortium name="The Broad Institute Genomics Platform"/>
            <consortium name="The Broad Institute Genome Sequencing Center for Infectious Disease"/>
            <person name="Wu L."/>
            <person name="Ma J."/>
        </authorList>
    </citation>
    <scope>NUCLEOTIDE SEQUENCE [LARGE SCALE GENOMIC DNA]</scope>
    <source>
        <strain evidence="10">JCM 17839</strain>
    </source>
</reference>
<keyword evidence="5 6" id="KW-0413">Isomerase</keyword>
<dbReference type="RefSeq" id="WP_345186281.1">
    <property type="nucleotide sequence ID" value="NZ_BAABGP010000013.1"/>
</dbReference>
<evidence type="ECO:0000256" key="4">
    <source>
        <dbReference type="ARBA" id="ARBA00023110"/>
    </source>
</evidence>
<comment type="catalytic activity">
    <reaction evidence="1 6">
        <text>[protein]-peptidylproline (omega=180) = [protein]-peptidylproline (omega=0)</text>
        <dbReference type="Rhea" id="RHEA:16237"/>
        <dbReference type="Rhea" id="RHEA-COMP:10747"/>
        <dbReference type="Rhea" id="RHEA-COMP:10748"/>
        <dbReference type="ChEBI" id="CHEBI:83833"/>
        <dbReference type="ChEBI" id="CHEBI:83834"/>
        <dbReference type="EC" id="5.2.1.8"/>
    </reaction>
</comment>
<dbReference type="SUPFAM" id="SSF54534">
    <property type="entry name" value="FKBP-like"/>
    <property type="match status" value="1"/>
</dbReference>
<dbReference type="EMBL" id="BAABGP010000013">
    <property type="protein sequence ID" value="GAA4484802.1"/>
    <property type="molecule type" value="Genomic_DNA"/>
</dbReference>
<dbReference type="PROSITE" id="PS50059">
    <property type="entry name" value="FKBP_PPIASE"/>
    <property type="match status" value="1"/>
</dbReference>
<sequence>MRIRLAAALSAVAATALLLSGCAGAGNPSATPSPSASSKCLLNAKPGTASDAVKVSGSGKDLTVTVPSGTNIDAATAAQRSVVKKGDGKDVVAGDLVSVQYRIVNATDNSVLDSSTRGVDDQLPILLDPQQQSLFVAALECQPLGSAVVLALPSKLLGEGAKPLVVYAQSTKKLPTVATGKAVAPEAGLPTVKLAKNGEPTITVPKADAPTATQVAVLKQGDGATVGSGDFVVVQYTGVTWADGKVFDSSWTRGAPTQFQTTGVVPGFRKALEGQKVGSQVLAVIPPADGYGATAQGSIPANSTLVFVVDILGTVPAAAAAQ</sequence>
<dbReference type="GO" id="GO:0016853">
    <property type="term" value="F:isomerase activity"/>
    <property type="evidence" value="ECO:0007669"/>
    <property type="project" value="UniProtKB-KW"/>
</dbReference>
<dbReference type="InterPro" id="IPR046357">
    <property type="entry name" value="PPIase_dom_sf"/>
</dbReference>
<evidence type="ECO:0000256" key="7">
    <source>
        <dbReference type="SAM" id="SignalP"/>
    </source>
</evidence>
<dbReference type="Pfam" id="PF00254">
    <property type="entry name" value="FKBP_C"/>
    <property type="match status" value="1"/>
</dbReference>
<evidence type="ECO:0000313" key="10">
    <source>
        <dbReference type="Proteomes" id="UP001500731"/>
    </source>
</evidence>
<dbReference type="Gene3D" id="3.10.50.40">
    <property type="match status" value="1"/>
</dbReference>
<gene>
    <name evidence="9" type="ORF">GCM10023171_18200</name>
</gene>
<proteinExistence type="inferred from homology"/>
<keyword evidence="10" id="KW-1185">Reference proteome</keyword>
<evidence type="ECO:0000256" key="2">
    <source>
        <dbReference type="ARBA" id="ARBA00006577"/>
    </source>
</evidence>
<dbReference type="InterPro" id="IPR001179">
    <property type="entry name" value="PPIase_FKBP_dom"/>
</dbReference>
<comment type="caution">
    <text evidence="9">The sequence shown here is derived from an EMBL/GenBank/DDBJ whole genome shotgun (WGS) entry which is preliminary data.</text>
</comment>